<keyword evidence="5" id="KW-0238">DNA-binding</keyword>
<feature type="binding site" evidence="7">
    <location>
        <position position="108"/>
    </location>
    <ligand>
        <name>Zn(2+)</name>
        <dbReference type="ChEBI" id="CHEBI:29105"/>
    </ligand>
</feature>
<dbReference type="Pfam" id="PF01475">
    <property type="entry name" value="FUR"/>
    <property type="match status" value="1"/>
</dbReference>
<dbReference type="STRING" id="698762.SAMN00808754_3002"/>
<dbReference type="AlphaFoldDB" id="A0A1W1W206"/>
<dbReference type="CDD" id="cd07153">
    <property type="entry name" value="Fur_like"/>
    <property type="match status" value="1"/>
</dbReference>
<dbReference type="PANTHER" id="PTHR33202:SF7">
    <property type="entry name" value="FERRIC UPTAKE REGULATION PROTEIN"/>
    <property type="match status" value="1"/>
</dbReference>
<dbReference type="GO" id="GO:0003700">
    <property type="term" value="F:DNA-binding transcription factor activity"/>
    <property type="evidence" value="ECO:0007669"/>
    <property type="project" value="InterPro"/>
</dbReference>
<comment type="similarity">
    <text evidence="1">Belongs to the Fur family.</text>
</comment>
<dbReference type="SUPFAM" id="SSF46785">
    <property type="entry name" value="Winged helix' DNA-binding domain"/>
    <property type="match status" value="1"/>
</dbReference>
<dbReference type="InterPro" id="IPR036390">
    <property type="entry name" value="WH_DNA-bd_sf"/>
</dbReference>
<comment type="cofactor">
    <cofactor evidence="7">
        <name>Zn(2+)</name>
        <dbReference type="ChEBI" id="CHEBI:29105"/>
    </cofactor>
    <text evidence="7">Binds 1 zinc ion per subunit.</text>
</comment>
<keyword evidence="3 7" id="KW-0862">Zinc</keyword>
<evidence type="ECO:0000256" key="2">
    <source>
        <dbReference type="ARBA" id="ARBA00022491"/>
    </source>
</evidence>
<dbReference type="Proteomes" id="UP000192569">
    <property type="component" value="Chromosome I"/>
</dbReference>
<evidence type="ECO:0000313" key="9">
    <source>
        <dbReference type="Proteomes" id="UP000192569"/>
    </source>
</evidence>
<keyword evidence="9" id="KW-1185">Reference proteome</keyword>
<dbReference type="RefSeq" id="WP_084666668.1">
    <property type="nucleotide sequence ID" value="NZ_LT838272.1"/>
</dbReference>
<dbReference type="InterPro" id="IPR002481">
    <property type="entry name" value="FUR"/>
</dbReference>
<dbReference type="Gene3D" id="3.30.1490.190">
    <property type="match status" value="1"/>
</dbReference>
<name>A0A1W1W206_9FIRM</name>
<gene>
    <name evidence="8" type="ORF">SAMN00808754_3002</name>
</gene>
<reference evidence="8 9" key="1">
    <citation type="submission" date="2017-04" db="EMBL/GenBank/DDBJ databases">
        <authorList>
            <person name="Afonso C.L."/>
            <person name="Miller P.J."/>
            <person name="Scott M.A."/>
            <person name="Spackman E."/>
            <person name="Goraichik I."/>
            <person name="Dimitrov K.M."/>
            <person name="Suarez D.L."/>
            <person name="Swayne D.E."/>
        </authorList>
    </citation>
    <scope>NUCLEOTIDE SEQUENCE [LARGE SCALE GENOMIC DNA]</scope>
    <source>
        <strain evidence="8 9">ToBE</strain>
    </source>
</reference>
<evidence type="ECO:0000313" key="8">
    <source>
        <dbReference type="EMBL" id="SMB99638.1"/>
    </source>
</evidence>
<accession>A0A1W1W206</accession>
<dbReference type="GO" id="GO:0008270">
    <property type="term" value="F:zinc ion binding"/>
    <property type="evidence" value="ECO:0007669"/>
    <property type="project" value="TreeGrafter"/>
</dbReference>
<keyword evidence="7" id="KW-0479">Metal-binding</keyword>
<keyword evidence="2" id="KW-0678">Repressor</keyword>
<evidence type="ECO:0000256" key="3">
    <source>
        <dbReference type="ARBA" id="ARBA00022833"/>
    </source>
</evidence>
<dbReference type="OrthoDB" id="8659436at2"/>
<protein>
    <submittedName>
        <fullName evidence="8">Fur family transcriptional regulator, ferric uptake regulator</fullName>
    </submittedName>
</protein>
<dbReference type="PANTHER" id="PTHR33202">
    <property type="entry name" value="ZINC UPTAKE REGULATION PROTEIN"/>
    <property type="match status" value="1"/>
</dbReference>
<feature type="binding site" evidence="7">
    <location>
        <position position="111"/>
    </location>
    <ligand>
        <name>Zn(2+)</name>
        <dbReference type="ChEBI" id="CHEBI:29105"/>
    </ligand>
</feature>
<sequence length="156" mass="17824">MENVEKVSKDREKFYAVQDNLQRLQESDRRLTRQRKAVLKAFLELSPEHPTVEKIYQVAKNYCSTLGLATVYRTLDLFAQLGIAQKIPSTEGITRYDIDKDSHVHFICLECGETKELEIGIDTLVDKCKDKGFEIAKASLLFFGYCPSCRTKGNNP</sequence>
<evidence type="ECO:0000256" key="4">
    <source>
        <dbReference type="ARBA" id="ARBA00023015"/>
    </source>
</evidence>
<dbReference type="GO" id="GO:1900376">
    <property type="term" value="P:regulation of secondary metabolite biosynthetic process"/>
    <property type="evidence" value="ECO:0007669"/>
    <property type="project" value="TreeGrafter"/>
</dbReference>
<feature type="binding site" evidence="7">
    <location>
        <position position="146"/>
    </location>
    <ligand>
        <name>Zn(2+)</name>
        <dbReference type="ChEBI" id="CHEBI:29105"/>
    </ligand>
</feature>
<dbReference type="Gene3D" id="1.10.10.10">
    <property type="entry name" value="Winged helix-like DNA-binding domain superfamily/Winged helix DNA-binding domain"/>
    <property type="match status" value="1"/>
</dbReference>
<evidence type="ECO:0000256" key="5">
    <source>
        <dbReference type="ARBA" id="ARBA00023125"/>
    </source>
</evidence>
<dbReference type="InterPro" id="IPR036388">
    <property type="entry name" value="WH-like_DNA-bd_sf"/>
</dbReference>
<keyword evidence="4" id="KW-0805">Transcription regulation</keyword>
<proteinExistence type="inferred from homology"/>
<dbReference type="GO" id="GO:0045892">
    <property type="term" value="P:negative regulation of DNA-templated transcription"/>
    <property type="evidence" value="ECO:0007669"/>
    <property type="project" value="TreeGrafter"/>
</dbReference>
<dbReference type="GO" id="GO:0000976">
    <property type="term" value="F:transcription cis-regulatory region binding"/>
    <property type="evidence" value="ECO:0007669"/>
    <property type="project" value="TreeGrafter"/>
</dbReference>
<dbReference type="EMBL" id="LT838272">
    <property type="protein sequence ID" value="SMB99638.1"/>
    <property type="molecule type" value="Genomic_DNA"/>
</dbReference>
<dbReference type="InterPro" id="IPR043135">
    <property type="entry name" value="Fur_C"/>
</dbReference>
<evidence type="ECO:0000256" key="7">
    <source>
        <dbReference type="PIRSR" id="PIRSR602481-1"/>
    </source>
</evidence>
<evidence type="ECO:0000256" key="6">
    <source>
        <dbReference type="ARBA" id="ARBA00023163"/>
    </source>
</evidence>
<evidence type="ECO:0000256" key="1">
    <source>
        <dbReference type="ARBA" id="ARBA00007957"/>
    </source>
</evidence>
<keyword evidence="6" id="KW-0804">Transcription</keyword>
<feature type="binding site" evidence="7">
    <location>
        <position position="149"/>
    </location>
    <ligand>
        <name>Zn(2+)</name>
        <dbReference type="ChEBI" id="CHEBI:29105"/>
    </ligand>
</feature>
<organism evidence="8 9">
    <name type="scientific">Thermanaeromonas toyohensis ToBE</name>
    <dbReference type="NCBI Taxonomy" id="698762"/>
    <lineage>
        <taxon>Bacteria</taxon>
        <taxon>Bacillati</taxon>
        <taxon>Bacillota</taxon>
        <taxon>Clostridia</taxon>
        <taxon>Neomoorellales</taxon>
        <taxon>Neomoorellaceae</taxon>
        <taxon>Thermanaeromonas</taxon>
    </lineage>
</organism>